<dbReference type="InterPro" id="IPR053143">
    <property type="entry name" value="Arylsulfate_ST"/>
</dbReference>
<evidence type="ECO:0000313" key="1">
    <source>
        <dbReference type="EMBL" id="KAH7018125.1"/>
    </source>
</evidence>
<protein>
    <submittedName>
        <fullName evidence="1">ASST-domain-containing protein</fullName>
    </submittedName>
</protein>
<proteinExistence type="predicted"/>
<gene>
    <name evidence="1" type="ORF">B0I36DRAFT_388391</name>
</gene>
<sequence length="475" mass="51760">MPQEPAPGHILFAQFGSEATQNAVMIMTQSGKLLWQSDPAATQLVSNLTPARLFGKDVLVYWEASSAVATNLPVSSHGCIRILDDSYQSIYNVTLADPTLSTNGQFDSLIDPHEAFVTPSGTLLVLAYDVQPWDLSAVGGPRNGWIHDGVVYEIDIATNDILFRWRASDYIPITNSHAPLPLARDEVGGLSSPPWDYLHLNSATVFEDGIVVSWRHTFDAIYIDRSTGDVRWTLQGDDGGDFAMTPAAAFQWQHDVHIHRSAEGQMLLSMFNNRNNGTLPLNETYGMLLELTDGEADGHAVASTRIYRDVNEAISSVAGGSMQVLDNGNVFVAYGTQPVIKEYYEDGTVAQTFRFGPRGSHVFPGAGAYRARKHEWKGYPATRPKVTGCLRNDGTADVWMSWNGATEMHSWNLYGGGPGGDLELAVVEAPRDGFETKVTVAAGRFIQAEALGGCRGANETRRSSIVAIVDDCASW</sequence>
<dbReference type="RefSeq" id="XP_046006392.1">
    <property type="nucleotide sequence ID" value="XM_046161242.1"/>
</dbReference>
<dbReference type="AlphaFoldDB" id="A0A9P8XTM8"/>
<comment type="caution">
    <text evidence="1">The sequence shown here is derived from an EMBL/GenBank/DDBJ whole genome shotgun (WGS) entry which is preliminary data.</text>
</comment>
<evidence type="ECO:0000313" key="2">
    <source>
        <dbReference type="Proteomes" id="UP000756346"/>
    </source>
</evidence>
<reference evidence="1" key="1">
    <citation type="journal article" date="2021" name="Nat. Commun.">
        <title>Genetic determinants of endophytism in the Arabidopsis root mycobiome.</title>
        <authorList>
            <person name="Mesny F."/>
            <person name="Miyauchi S."/>
            <person name="Thiergart T."/>
            <person name="Pickel B."/>
            <person name="Atanasova L."/>
            <person name="Karlsson M."/>
            <person name="Huettel B."/>
            <person name="Barry K.W."/>
            <person name="Haridas S."/>
            <person name="Chen C."/>
            <person name="Bauer D."/>
            <person name="Andreopoulos W."/>
            <person name="Pangilinan J."/>
            <person name="LaButti K."/>
            <person name="Riley R."/>
            <person name="Lipzen A."/>
            <person name="Clum A."/>
            <person name="Drula E."/>
            <person name="Henrissat B."/>
            <person name="Kohler A."/>
            <person name="Grigoriev I.V."/>
            <person name="Martin F.M."/>
            <person name="Hacquard S."/>
        </authorList>
    </citation>
    <scope>NUCLEOTIDE SEQUENCE</scope>
    <source>
        <strain evidence="1">MPI-CAGE-CH-0230</strain>
    </source>
</reference>
<dbReference type="Proteomes" id="UP000756346">
    <property type="component" value="Unassembled WGS sequence"/>
</dbReference>
<dbReference type="OrthoDB" id="5377172at2759"/>
<dbReference type="Pfam" id="PF14269">
    <property type="entry name" value="Arylsulfotran_2"/>
    <property type="match status" value="1"/>
</dbReference>
<dbReference type="EMBL" id="JAGTJQ010000011">
    <property type="protein sequence ID" value="KAH7018125.1"/>
    <property type="molecule type" value="Genomic_DNA"/>
</dbReference>
<dbReference type="PANTHER" id="PTHR35340:SF6">
    <property type="entry name" value="ASST-DOMAIN-CONTAINING PROTEIN"/>
    <property type="match status" value="1"/>
</dbReference>
<accession>A0A9P8XTM8</accession>
<dbReference type="PANTHER" id="PTHR35340">
    <property type="entry name" value="PQQ ENZYME REPEAT PROTEIN-RELATED"/>
    <property type="match status" value="1"/>
</dbReference>
<name>A0A9P8XTM8_9PEZI</name>
<organism evidence="1 2">
    <name type="scientific">Microdochium trichocladiopsis</name>
    <dbReference type="NCBI Taxonomy" id="1682393"/>
    <lineage>
        <taxon>Eukaryota</taxon>
        <taxon>Fungi</taxon>
        <taxon>Dikarya</taxon>
        <taxon>Ascomycota</taxon>
        <taxon>Pezizomycotina</taxon>
        <taxon>Sordariomycetes</taxon>
        <taxon>Xylariomycetidae</taxon>
        <taxon>Xylariales</taxon>
        <taxon>Microdochiaceae</taxon>
        <taxon>Microdochium</taxon>
    </lineage>
</organism>
<keyword evidence="2" id="KW-1185">Reference proteome</keyword>
<dbReference type="GeneID" id="70190788"/>
<dbReference type="InterPro" id="IPR039535">
    <property type="entry name" value="ASST-like"/>
</dbReference>